<comment type="similarity">
    <text evidence="1 5">Belongs to the carnitine/choline acetyltransferase family.</text>
</comment>
<evidence type="ECO:0000256" key="2">
    <source>
        <dbReference type="ARBA" id="ARBA00022679"/>
    </source>
</evidence>
<evidence type="ECO:0000256" key="3">
    <source>
        <dbReference type="ARBA" id="ARBA00023315"/>
    </source>
</evidence>
<evidence type="ECO:0000256" key="4">
    <source>
        <dbReference type="PIRSR" id="PIRSR600542-1"/>
    </source>
</evidence>
<organism evidence="8 9">
    <name type="scientific">Chaetoceros tenuissimus</name>
    <dbReference type="NCBI Taxonomy" id="426638"/>
    <lineage>
        <taxon>Eukaryota</taxon>
        <taxon>Sar</taxon>
        <taxon>Stramenopiles</taxon>
        <taxon>Ochrophyta</taxon>
        <taxon>Bacillariophyta</taxon>
        <taxon>Coscinodiscophyceae</taxon>
        <taxon>Chaetocerotophycidae</taxon>
        <taxon>Chaetocerotales</taxon>
        <taxon>Chaetocerotaceae</taxon>
        <taxon>Chaetoceros</taxon>
    </lineage>
</organism>
<evidence type="ECO:0000256" key="6">
    <source>
        <dbReference type="SAM" id="MobiDB-lite"/>
    </source>
</evidence>
<dbReference type="Gene3D" id="3.30.559.70">
    <property type="entry name" value="Choline/Carnitine o-acyltransferase, domain 2"/>
    <property type="match status" value="1"/>
</dbReference>
<dbReference type="PANTHER" id="PTHR22589">
    <property type="entry name" value="CARNITINE O-ACYLTRANSFERASE"/>
    <property type="match status" value="1"/>
</dbReference>
<keyword evidence="9" id="KW-1185">Reference proteome</keyword>
<dbReference type="Pfam" id="PF00755">
    <property type="entry name" value="Carn_acyltransf"/>
    <property type="match status" value="1"/>
</dbReference>
<dbReference type="SUPFAM" id="SSF52777">
    <property type="entry name" value="CoA-dependent acyltransferases"/>
    <property type="match status" value="2"/>
</dbReference>
<reference evidence="8 9" key="1">
    <citation type="journal article" date="2021" name="Sci. Rep.">
        <title>The genome of the diatom Chaetoceros tenuissimus carries an ancient integrated fragment of an extant virus.</title>
        <authorList>
            <person name="Hongo Y."/>
            <person name="Kimura K."/>
            <person name="Takaki Y."/>
            <person name="Yoshida Y."/>
            <person name="Baba S."/>
            <person name="Kobayashi G."/>
            <person name="Nagasaki K."/>
            <person name="Hano T."/>
            <person name="Tomaru Y."/>
        </authorList>
    </citation>
    <scope>NUCLEOTIDE SEQUENCE [LARGE SCALE GENOMIC DNA]</scope>
    <source>
        <strain evidence="8 9">NIES-3715</strain>
    </source>
</reference>
<feature type="region of interest" description="Disordered" evidence="6">
    <location>
        <begin position="1"/>
        <end position="29"/>
    </location>
</feature>
<protein>
    <recommendedName>
        <fullName evidence="7">Choline/carnitine acyltransferase domain-containing protein</fullName>
    </recommendedName>
</protein>
<feature type="domain" description="Choline/carnitine acyltransferase" evidence="7">
    <location>
        <begin position="30"/>
        <end position="665"/>
    </location>
</feature>
<gene>
    <name evidence="8" type="ORF">CTEN210_06472</name>
</gene>
<evidence type="ECO:0000256" key="5">
    <source>
        <dbReference type="RuleBase" id="RU003801"/>
    </source>
</evidence>
<dbReference type="InterPro" id="IPR039551">
    <property type="entry name" value="Cho/carn_acyl_trans"/>
</dbReference>
<dbReference type="InterPro" id="IPR023213">
    <property type="entry name" value="CAT-like_dom_sf"/>
</dbReference>
<dbReference type="PROSITE" id="PS00440">
    <property type="entry name" value="ACYLTRANSF_C_2"/>
    <property type="match status" value="1"/>
</dbReference>
<dbReference type="Proteomes" id="UP001054902">
    <property type="component" value="Unassembled WGS sequence"/>
</dbReference>
<dbReference type="Gene3D" id="3.30.559.10">
    <property type="entry name" value="Chloramphenicol acetyltransferase-like domain"/>
    <property type="match status" value="1"/>
</dbReference>
<feature type="compositionally biased region" description="Basic and acidic residues" evidence="6">
    <location>
        <begin position="1"/>
        <end position="11"/>
    </location>
</feature>
<proteinExistence type="inferred from homology"/>
<dbReference type="GO" id="GO:0005739">
    <property type="term" value="C:mitochondrion"/>
    <property type="evidence" value="ECO:0007669"/>
    <property type="project" value="TreeGrafter"/>
</dbReference>
<dbReference type="PANTHER" id="PTHR22589:SF29">
    <property type="entry name" value="MITOCHONDRIAL CARNITINE O-ACETYLTRANSFERASE-RELATED"/>
    <property type="match status" value="1"/>
</dbReference>
<dbReference type="AlphaFoldDB" id="A0AAD3H4H1"/>
<dbReference type="GO" id="GO:0009437">
    <property type="term" value="P:carnitine metabolic process"/>
    <property type="evidence" value="ECO:0007669"/>
    <property type="project" value="TreeGrafter"/>
</dbReference>
<keyword evidence="3 5" id="KW-0012">Acyltransferase</keyword>
<evidence type="ECO:0000313" key="8">
    <source>
        <dbReference type="EMBL" id="GFH49996.1"/>
    </source>
</evidence>
<evidence type="ECO:0000313" key="9">
    <source>
        <dbReference type="Proteomes" id="UP001054902"/>
    </source>
</evidence>
<feature type="compositionally biased region" description="Polar residues" evidence="6">
    <location>
        <begin position="12"/>
        <end position="27"/>
    </location>
</feature>
<name>A0AAD3H4H1_9STRA</name>
<evidence type="ECO:0000256" key="1">
    <source>
        <dbReference type="ARBA" id="ARBA00005232"/>
    </source>
</evidence>
<dbReference type="InterPro" id="IPR000542">
    <property type="entry name" value="Carn_acyl_trans"/>
</dbReference>
<dbReference type="GO" id="GO:0004092">
    <property type="term" value="F:carnitine O-acetyltransferase activity"/>
    <property type="evidence" value="ECO:0007669"/>
    <property type="project" value="TreeGrafter"/>
</dbReference>
<dbReference type="EMBL" id="BLLK01000038">
    <property type="protein sequence ID" value="GFH49996.1"/>
    <property type="molecule type" value="Genomic_DNA"/>
</dbReference>
<feature type="active site" description="Proton acceptor" evidence="4">
    <location>
        <position position="372"/>
    </location>
</feature>
<evidence type="ECO:0000259" key="7">
    <source>
        <dbReference type="Pfam" id="PF00755"/>
    </source>
</evidence>
<keyword evidence="2 5" id="KW-0808">Transferase</keyword>
<sequence>MNPQTNEKEQSKSISRQSSTYESQTTLPRLPIPSLEQTLEKFLYFVKPLLTPSQYQDTLSQVSKFKSQDGPTLQTILQEYESSTKFGSYIEEWWSDAYLAPNSSVVLNLNPFFLLEDDPDSKISKSQIGRAARLAFHSLRLAASLKNQKMKADEFRGTTLCMDQFLSLFGSARIPNVERDVVEVDVDSDHVVVLYRHQFYYFRALWPTNGEEEVTVAVSEGDIVEILQSIVKDGQQTSTEESVQNAIGVLTTLQRDEWAKARYQLVQSSETNKSSLGVIDSALFVLVLDDYFPKDVHDAAANMLHGTHTMNEVEEDKKNQASGRELRYSFDKDLISSKAVREYQSGTCCNRWYDKLQIIVCSDGSSGINFEHSAIDGHTALRFASDVYAETVVQFAKSITKSIYTAGCPIPSMIDADVIRASSVNSKDKNGNLFETSPKKLHFELIEKVKDRIFHAEAALGDAINADDTFVLEFEEFGKNFIVANKMSPDSVVQMSILLAYYKLYGEIVCAYEPVLTKKFFHGRTEAMRSTTNKTVELCKCWTNRLASKDEKLNALREATKNHSRLVREASEGHGVDRHLYAMKCLAEKKGLEIPEFFKCDGYNALNHTVLSTSNCGNPALRLFGFGPVVPDGFGVGYIIKDSRLQYSISSKHRQTKRFASAIREVLHELGQMLEPINTQPVGYHNVVKKKSPKSKRSSLVEYAEGWDDTYGEKSPFSSRSSLVGVTKVTKKSFVRQSSSSIGKFLCRK</sequence>
<comment type="caution">
    <text evidence="8">The sequence shown here is derived from an EMBL/GenBank/DDBJ whole genome shotgun (WGS) entry which is preliminary data.</text>
</comment>
<dbReference type="InterPro" id="IPR042231">
    <property type="entry name" value="Cho/carn_acyl_trans_2"/>
</dbReference>
<accession>A0AAD3H4H1</accession>